<protein>
    <recommendedName>
        <fullName evidence="6">Ankyrin repeat domain-containing protein</fullName>
    </recommendedName>
</protein>
<name>A0AAN7Q6C5_9MYRT</name>
<comment type="caution">
    <text evidence="4">The sequence shown here is derived from an EMBL/GenBank/DDBJ whole genome shotgun (WGS) entry which is preliminary data.</text>
</comment>
<evidence type="ECO:0000256" key="2">
    <source>
        <dbReference type="ARBA" id="ARBA00023043"/>
    </source>
</evidence>
<evidence type="ECO:0000313" key="5">
    <source>
        <dbReference type="Proteomes" id="UP001345219"/>
    </source>
</evidence>
<evidence type="ECO:0000313" key="4">
    <source>
        <dbReference type="EMBL" id="KAK4759859.1"/>
    </source>
</evidence>
<dbReference type="PANTHER" id="PTHR24203:SF45">
    <property type="entry name" value="ANKYRIN REPEAT DOMAIN 6"/>
    <property type="match status" value="1"/>
</dbReference>
<sequence length="81" mass="8813">MLASCYGLQVKHAQILLKALDKDKNTALNYAAGYGKNECAALLLENGAAVILENLDGKTNDIAKLNNQHEVLKLLEKDAFL</sequence>
<keyword evidence="2 3" id="KW-0040">ANK repeat</keyword>
<keyword evidence="5" id="KW-1185">Reference proteome</keyword>
<dbReference type="PROSITE" id="PS50088">
    <property type="entry name" value="ANK_REPEAT"/>
    <property type="match status" value="1"/>
</dbReference>
<organism evidence="4 5">
    <name type="scientific">Trapa incisa</name>
    <dbReference type="NCBI Taxonomy" id="236973"/>
    <lineage>
        <taxon>Eukaryota</taxon>
        <taxon>Viridiplantae</taxon>
        <taxon>Streptophyta</taxon>
        <taxon>Embryophyta</taxon>
        <taxon>Tracheophyta</taxon>
        <taxon>Spermatophyta</taxon>
        <taxon>Magnoliopsida</taxon>
        <taxon>eudicotyledons</taxon>
        <taxon>Gunneridae</taxon>
        <taxon>Pentapetalae</taxon>
        <taxon>rosids</taxon>
        <taxon>malvids</taxon>
        <taxon>Myrtales</taxon>
        <taxon>Lythraceae</taxon>
        <taxon>Trapa</taxon>
    </lineage>
</organism>
<evidence type="ECO:0008006" key="6">
    <source>
        <dbReference type="Google" id="ProtNLM"/>
    </source>
</evidence>
<accession>A0AAN7Q6C5</accession>
<dbReference type="InterPro" id="IPR036770">
    <property type="entry name" value="Ankyrin_rpt-contain_sf"/>
</dbReference>
<keyword evidence="1" id="KW-0677">Repeat</keyword>
<dbReference type="PANTHER" id="PTHR24203">
    <property type="entry name" value="ANKYRIN REPEAT FAMILY PROTEIN"/>
    <property type="match status" value="1"/>
</dbReference>
<reference evidence="4 5" key="1">
    <citation type="journal article" date="2023" name="Hortic Res">
        <title>Pangenome of water caltrop reveals structural variations and asymmetric subgenome divergence after allopolyploidization.</title>
        <authorList>
            <person name="Zhang X."/>
            <person name="Chen Y."/>
            <person name="Wang L."/>
            <person name="Yuan Y."/>
            <person name="Fang M."/>
            <person name="Shi L."/>
            <person name="Lu R."/>
            <person name="Comes H.P."/>
            <person name="Ma Y."/>
            <person name="Chen Y."/>
            <person name="Huang G."/>
            <person name="Zhou Y."/>
            <person name="Zheng Z."/>
            <person name="Qiu Y."/>
        </authorList>
    </citation>
    <scope>NUCLEOTIDE SEQUENCE [LARGE SCALE GENOMIC DNA]</scope>
    <source>
        <tissue evidence="4">Roots</tissue>
    </source>
</reference>
<dbReference type="SUPFAM" id="SSF48403">
    <property type="entry name" value="Ankyrin repeat"/>
    <property type="match status" value="1"/>
</dbReference>
<dbReference type="Proteomes" id="UP001345219">
    <property type="component" value="Chromosome 17"/>
</dbReference>
<dbReference type="AlphaFoldDB" id="A0AAN7Q6C5"/>
<feature type="repeat" description="ANK" evidence="3">
    <location>
        <begin position="23"/>
        <end position="55"/>
    </location>
</feature>
<proteinExistence type="predicted"/>
<dbReference type="Gene3D" id="1.25.40.20">
    <property type="entry name" value="Ankyrin repeat-containing domain"/>
    <property type="match status" value="1"/>
</dbReference>
<gene>
    <name evidence="4" type="ORF">SAY87_022990</name>
</gene>
<evidence type="ECO:0000256" key="3">
    <source>
        <dbReference type="PROSITE-ProRule" id="PRU00023"/>
    </source>
</evidence>
<dbReference type="EMBL" id="JAXIOK010000011">
    <property type="protein sequence ID" value="KAK4759859.1"/>
    <property type="molecule type" value="Genomic_DNA"/>
</dbReference>
<evidence type="ECO:0000256" key="1">
    <source>
        <dbReference type="ARBA" id="ARBA00022737"/>
    </source>
</evidence>
<dbReference type="Pfam" id="PF13857">
    <property type="entry name" value="Ank_5"/>
    <property type="match status" value="1"/>
</dbReference>
<dbReference type="InterPro" id="IPR002110">
    <property type="entry name" value="Ankyrin_rpt"/>
</dbReference>